<evidence type="ECO:0000313" key="6">
    <source>
        <dbReference type="Proteomes" id="UP001140293"/>
    </source>
</evidence>
<dbReference type="Pfam" id="PF01638">
    <property type="entry name" value="HxlR"/>
    <property type="match status" value="1"/>
</dbReference>
<dbReference type="Gene3D" id="1.10.10.10">
    <property type="entry name" value="Winged helix-like DNA-binding domain superfamily/Winged helix DNA-binding domain"/>
    <property type="match status" value="1"/>
</dbReference>
<evidence type="ECO:0000313" key="5">
    <source>
        <dbReference type="EMBL" id="MCV7172190.1"/>
    </source>
</evidence>
<evidence type="ECO:0000256" key="3">
    <source>
        <dbReference type="ARBA" id="ARBA00023163"/>
    </source>
</evidence>
<feature type="domain" description="HTH hxlR-type" evidence="4">
    <location>
        <begin position="17"/>
        <end position="107"/>
    </location>
</feature>
<proteinExistence type="predicted"/>
<evidence type="ECO:0000259" key="4">
    <source>
        <dbReference type="PROSITE" id="PS51118"/>
    </source>
</evidence>
<reference evidence="5" key="2">
    <citation type="journal article" date="2022" name="BMC Genomics">
        <title>Comparative genome analysis of mycobacteria focusing on tRNA and non-coding RNA.</title>
        <authorList>
            <person name="Behra P.R.K."/>
            <person name="Pettersson B.M.F."/>
            <person name="Ramesh M."/>
            <person name="Das S."/>
            <person name="Dasgupta S."/>
            <person name="Kirsebom L.A."/>
        </authorList>
    </citation>
    <scope>NUCLEOTIDE SEQUENCE</scope>
    <source>
        <strain evidence="5">DSM 44615</strain>
    </source>
</reference>
<reference evidence="5" key="1">
    <citation type="submission" date="2020-07" db="EMBL/GenBank/DDBJ databases">
        <authorList>
            <person name="Pettersson B.M.F."/>
            <person name="Behra P.R.K."/>
            <person name="Ramesh M."/>
            <person name="Das S."/>
            <person name="Dasgupta S."/>
            <person name="Kirsebom L.A."/>
        </authorList>
    </citation>
    <scope>NUCLEOTIDE SEQUENCE</scope>
    <source>
        <strain evidence="5">DSM 44615</strain>
    </source>
</reference>
<accession>A0A9X2YPV6</accession>
<sequence>MNLPDIGEPARGSASGRPIMVALDVLGRRAALRLLWELRSGPMTFRTLQAASDTNPATLNARLKELRGLAIVDHASDGYRLTPQGRSLVAALAPLQAWADAWAAATE</sequence>
<organism evidence="5 6">
    <name type="scientific">[Mycobacterium] manitobense</name>
    <dbReference type="NCBI Taxonomy" id="190147"/>
    <lineage>
        <taxon>Bacteria</taxon>
        <taxon>Bacillati</taxon>
        <taxon>Actinomycetota</taxon>
        <taxon>Actinomycetes</taxon>
        <taxon>Mycobacteriales</taxon>
        <taxon>Mycobacteriaceae</taxon>
        <taxon>Mycolicibacterium</taxon>
    </lineage>
</organism>
<dbReference type="InterPro" id="IPR036390">
    <property type="entry name" value="WH_DNA-bd_sf"/>
</dbReference>
<dbReference type="PANTHER" id="PTHR33204:SF37">
    <property type="entry name" value="HTH-TYPE TRANSCRIPTIONAL REGULATOR YODB"/>
    <property type="match status" value="1"/>
</dbReference>
<protein>
    <submittedName>
        <fullName evidence="5">Helix-turn-helix transcriptional regulator</fullName>
    </submittedName>
</protein>
<dbReference type="SUPFAM" id="SSF46785">
    <property type="entry name" value="Winged helix' DNA-binding domain"/>
    <property type="match status" value="1"/>
</dbReference>
<keyword evidence="2" id="KW-0238">DNA-binding</keyword>
<dbReference type="InterPro" id="IPR036388">
    <property type="entry name" value="WH-like_DNA-bd_sf"/>
</dbReference>
<dbReference type="RefSeq" id="WP_264014369.1">
    <property type="nucleotide sequence ID" value="NZ_JACKSJ010000164.1"/>
</dbReference>
<dbReference type="PANTHER" id="PTHR33204">
    <property type="entry name" value="TRANSCRIPTIONAL REGULATOR, MARR FAMILY"/>
    <property type="match status" value="1"/>
</dbReference>
<name>A0A9X2YPV6_9MYCO</name>
<keyword evidence="6" id="KW-1185">Reference proteome</keyword>
<dbReference type="GO" id="GO:0003677">
    <property type="term" value="F:DNA binding"/>
    <property type="evidence" value="ECO:0007669"/>
    <property type="project" value="UniProtKB-KW"/>
</dbReference>
<evidence type="ECO:0000256" key="2">
    <source>
        <dbReference type="ARBA" id="ARBA00023125"/>
    </source>
</evidence>
<dbReference type="AlphaFoldDB" id="A0A9X2YPV6"/>
<gene>
    <name evidence="5" type="ORF">H7I41_19925</name>
</gene>
<keyword evidence="3" id="KW-0804">Transcription</keyword>
<keyword evidence="1" id="KW-0805">Transcription regulation</keyword>
<comment type="caution">
    <text evidence="5">The sequence shown here is derived from an EMBL/GenBank/DDBJ whole genome shotgun (WGS) entry which is preliminary data.</text>
</comment>
<dbReference type="Proteomes" id="UP001140293">
    <property type="component" value="Unassembled WGS sequence"/>
</dbReference>
<evidence type="ECO:0000256" key="1">
    <source>
        <dbReference type="ARBA" id="ARBA00023015"/>
    </source>
</evidence>
<dbReference type="EMBL" id="JACKSJ010000164">
    <property type="protein sequence ID" value="MCV7172190.1"/>
    <property type="molecule type" value="Genomic_DNA"/>
</dbReference>
<dbReference type="InterPro" id="IPR002577">
    <property type="entry name" value="HTH_HxlR"/>
</dbReference>
<dbReference type="PROSITE" id="PS51118">
    <property type="entry name" value="HTH_HXLR"/>
    <property type="match status" value="1"/>
</dbReference>